<evidence type="ECO:0000259" key="1">
    <source>
        <dbReference type="Pfam" id="PF01418"/>
    </source>
</evidence>
<dbReference type="GO" id="GO:0097367">
    <property type="term" value="F:carbohydrate derivative binding"/>
    <property type="evidence" value="ECO:0007669"/>
    <property type="project" value="InterPro"/>
</dbReference>
<dbReference type="RefSeq" id="WP_099651465.1">
    <property type="nucleotide sequence ID" value="NZ_CP024411.1"/>
</dbReference>
<dbReference type="InterPro" id="IPR036388">
    <property type="entry name" value="WH-like_DNA-bd_sf"/>
</dbReference>
<dbReference type="InterPro" id="IPR009057">
    <property type="entry name" value="Homeodomain-like_sf"/>
</dbReference>
<dbReference type="Pfam" id="PF01418">
    <property type="entry name" value="HTH_6"/>
    <property type="match status" value="1"/>
</dbReference>
<proteinExistence type="predicted"/>
<dbReference type="PANTHER" id="PTHR30514:SF1">
    <property type="entry name" value="HTH-TYPE TRANSCRIPTIONAL REGULATOR HEXR-RELATED"/>
    <property type="match status" value="1"/>
</dbReference>
<dbReference type="Gene3D" id="1.10.10.10">
    <property type="entry name" value="Winged helix-like DNA-binding domain superfamily/Winged helix DNA-binding domain"/>
    <property type="match status" value="1"/>
</dbReference>
<dbReference type="GO" id="GO:0003677">
    <property type="term" value="F:DNA binding"/>
    <property type="evidence" value="ECO:0007669"/>
    <property type="project" value="InterPro"/>
</dbReference>
<dbReference type="PANTHER" id="PTHR30514">
    <property type="entry name" value="GLUCOKINASE"/>
    <property type="match status" value="1"/>
</dbReference>
<organism evidence="2 3">
    <name type="scientific">Mesoplasma entomophilum</name>
    <dbReference type="NCBI Taxonomy" id="2149"/>
    <lineage>
        <taxon>Bacteria</taxon>
        <taxon>Bacillati</taxon>
        <taxon>Mycoplasmatota</taxon>
        <taxon>Mollicutes</taxon>
        <taxon>Entomoplasmatales</taxon>
        <taxon>Entomoplasmataceae</taxon>
        <taxon>Mesoplasma</taxon>
    </lineage>
</organism>
<dbReference type="KEGG" id="ment:CS528_03490"/>
<evidence type="ECO:0000313" key="3">
    <source>
        <dbReference type="Proteomes" id="UP000232226"/>
    </source>
</evidence>
<protein>
    <recommendedName>
        <fullName evidence="1">HTH rpiR-type domain-containing protein</fullName>
    </recommendedName>
</protein>
<dbReference type="Proteomes" id="UP000232226">
    <property type="component" value="Chromosome"/>
</dbReference>
<dbReference type="InterPro" id="IPR000281">
    <property type="entry name" value="HTH_RpiR"/>
</dbReference>
<name>A0A3S5XZV6_9MOLU</name>
<dbReference type="SUPFAM" id="SSF46689">
    <property type="entry name" value="Homeodomain-like"/>
    <property type="match status" value="1"/>
</dbReference>
<accession>A0A3S5XZV6</accession>
<gene>
    <name evidence="2" type="ORF">CS528_03490</name>
</gene>
<dbReference type="InterPro" id="IPR047640">
    <property type="entry name" value="RpiR-like"/>
</dbReference>
<keyword evidence="3" id="KW-1185">Reference proteome</keyword>
<feature type="domain" description="HTH rpiR-type" evidence="1">
    <location>
        <begin position="36"/>
        <end position="77"/>
    </location>
</feature>
<dbReference type="EMBL" id="CP024411">
    <property type="protein sequence ID" value="ATQ35798.1"/>
    <property type="molecule type" value="Genomic_DNA"/>
</dbReference>
<sequence>MASVYEKLENLIRFQKSATFAIIAQKIIQHFFEEKELLSQDELAKECFVSVSTISKFSQSIGYSGYKELYFELKREMELARFDNDSLSIQHIDIFEAVKNYIHLSKDKINFLTKLINQHSEINIFRSGQMSIAADYFCELLINRKKRPVIIDQSFQCFIETDIVSDNTLNIVILCGRDNFSLVQNINRVTDKGKWFFISSERQFDKIEAPTKNYLPLSFDIKKSEFHFRTLALQMIFFNIYQNI</sequence>
<evidence type="ECO:0000313" key="2">
    <source>
        <dbReference type="EMBL" id="ATQ35798.1"/>
    </source>
</evidence>
<dbReference type="AlphaFoldDB" id="A0A3S5XZV6"/>
<reference evidence="2 3" key="1">
    <citation type="submission" date="2017-10" db="EMBL/GenBank/DDBJ databases">
        <title>Complete Genome Sequence of Mesoplasma entomophilum.</title>
        <authorList>
            <person name="Knight T.F."/>
            <person name="Citino T."/>
            <person name="Rubinstein R."/>
            <person name="Neuschaefer Z."/>
        </authorList>
    </citation>
    <scope>NUCLEOTIDE SEQUENCE [LARGE SCALE GENOMIC DNA]</scope>
    <source>
        <strain evidence="2 3">TAC</strain>
    </source>
</reference>
<dbReference type="GO" id="GO:0003700">
    <property type="term" value="F:DNA-binding transcription factor activity"/>
    <property type="evidence" value="ECO:0007669"/>
    <property type="project" value="InterPro"/>
</dbReference>